<dbReference type="Gene3D" id="3.40.630.30">
    <property type="match status" value="1"/>
</dbReference>
<dbReference type="GO" id="GO:1990189">
    <property type="term" value="F:protein N-terminal-serine acetyltransferase activity"/>
    <property type="evidence" value="ECO:0007669"/>
    <property type="project" value="TreeGrafter"/>
</dbReference>
<evidence type="ECO:0000313" key="2">
    <source>
        <dbReference type="EMBL" id="EEF62725.1"/>
    </source>
</evidence>
<dbReference type="PANTHER" id="PTHR43441:SF2">
    <property type="entry name" value="FAMILY ACETYLTRANSFERASE, PUTATIVE (AFU_ORTHOLOGUE AFUA_7G00850)-RELATED"/>
    <property type="match status" value="1"/>
</dbReference>
<gene>
    <name evidence="2" type="ORF">Cflav_PD5360</name>
</gene>
<dbReference type="AlphaFoldDB" id="B9XB40"/>
<accession>B9XB40</accession>
<dbReference type="Proteomes" id="UP000003688">
    <property type="component" value="Unassembled WGS sequence"/>
</dbReference>
<dbReference type="FunFam" id="3.40.630.30:FF:000047">
    <property type="entry name" value="Acetyltransferase, GNAT family"/>
    <property type="match status" value="1"/>
</dbReference>
<dbReference type="STRING" id="320771.Cflav_PD5360"/>
<organism evidence="2 3">
    <name type="scientific">Pedosphaera parvula (strain Ellin514)</name>
    <dbReference type="NCBI Taxonomy" id="320771"/>
    <lineage>
        <taxon>Bacteria</taxon>
        <taxon>Pseudomonadati</taxon>
        <taxon>Verrucomicrobiota</taxon>
        <taxon>Pedosphaerae</taxon>
        <taxon>Pedosphaerales</taxon>
        <taxon>Pedosphaeraceae</taxon>
        <taxon>Pedosphaera</taxon>
    </lineage>
</organism>
<keyword evidence="3" id="KW-1185">Reference proteome</keyword>
<keyword evidence="2" id="KW-0808">Transferase</keyword>
<dbReference type="SUPFAM" id="SSF55729">
    <property type="entry name" value="Acyl-CoA N-acyltransferases (Nat)"/>
    <property type="match status" value="1"/>
</dbReference>
<dbReference type="InterPro" id="IPR051908">
    <property type="entry name" value="Ribosomal_N-acetyltransferase"/>
</dbReference>
<dbReference type="InterPro" id="IPR000182">
    <property type="entry name" value="GNAT_dom"/>
</dbReference>
<dbReference type="GO" id="GO:0008999">
    <property type="term" value="F:protein-N-terminal-alanine acetyltransferase activity"/>
    <property type="evidence" value="ECO:0007669"/>
    <property type="project" value="TreeGrafter"/>
</dbReference>
<reference evidence="2 3" key="1">
    <citation type="journal article" date="2011" name="J. Bacteriol.">
        <title>Genome sequence of 'Pedosphaera parvula' Ellin514, an aerobic Verrucomicrobial isolate from pasture soil.</title>
        <authorList>
            <person name="Kant R."/>
            <person name="van Passel M.W."/>
            <person name="Sangwan P."/>
            <person name="Palva A."/>
            <person name="Lucas S."/>
            <person name="Copeland A."/>
            <person name="Lapidus A."/>
            <person name="Glavina Del Rio T."/>
            <person name="Dalin E."/>
            <person name="Tice H."/>
            <person name="Bruce D."/>
            <person name="Goodwin L."/>
            <person name="Pitluck S."/>
            <person name="Chertkov O."/>
            <person name="Larimer F.W."/>
            <person name="Land M.L."/>
            <person name="Hauser L."/>
            <person name="Brettin T.S."/>
            <person name="Detter J.C."/>
            <person name="Han S."/>
            <person name="de Vos W.M."/>
            <person name="Janssen P.H."/>
            <person name="Smidt H."/>
        </authorList>
    </citation>
    <scope>NUCLEOTIDE SEQUENCE [LARGE SCALE GENOMIC DNA]</scope>
    <source>
        <strain evidence="2 3">Ellin514</strain>
    </source>
</reference>
<dbReference type="Pfam" id="PF13302">
    <property type="entry name" value="Acetyltransf_3"/>
    <property type="match status" value="1"/>
</dbReference>
<evidence type="ECO:0000313" key="3">
    <source>
        <dbReference type="Proteomes" id="UP000003688"/>
    </source>
</evidence>
<comment type="caution">
    <text evidence="2">The sequence shown here is derived from an EMBL/GenBank/DDBJ whole genome shotgun (WGS) entry which is preliminary data.</text>
</comment>
<dbReference type="GO" id="GO:0005737">
    <property type="term" value="C:cytoplasm"/>
    <property type="evidence" value="ECO:0007669"/>
    <property type="project" value="TreeGrafter"/>
</dbReference>
<protein>
    <submittedName>
        <fullName evidence="2">GCN5-related N-acetyltransferase</fullName>
    </submittedName>
</protein>
<name>B9XB40_PEDPL</name>
<proteinExistence type="predicted"/>
<dbReference type="PANTHER" id="PTHR43441">
    <property type="entry name" value="RIBOSOMAL-PROTEIN-SERINE ACETYLTRANSFERASE"/>
    <property type="match status" value="1"/>
</dbReference>
<dbReference type="InterPro" id="IPR016181">
    <property type="entry name" value="Acyl_CoA_acyltransferase"/>
</dbReference>
<feature type="domain" description="N-acetyltransferase" evidence="1">
    <location>
        <begin position="65"/>
        <end position="222"/>
    </location>
</feature>
<dbReference type="EMBL" id="ABOX02000003">
    <property type="protein sequence ID" value="EEF62725.1"/>
    <property type="molecule type" value="Genomic_DNA"/>
</dbReference>
<evidence type="ECO:0000259" key="1">
    <source>
        <dbReference type="PROSITE" id="PS51186"/>
    </source>
</evidence>
<sequence length="267" mass="30614">MKRSSHADGIQPRLINRFSNICSPAISLTGMSQYKNHLDQPISFPLPNWQAPPYPLREPMQGRFCRLEPLNPDLHGPSLFAACSLDLENRMWTYLPYGPFETFEAYHNWMVATYTGNDPLCFTIIDQKLHRPVGMAAYLRITPAAGSIEVGHVQFSPLLQRTPAATEAMYLMMERAFSLGYRRYEWKCDTLNAPSRAAAQRLGFQFEGIFRQAVVVKGRNRDTAWFSIIDSEWPILQQAFTRWLNPDNFDQQGNQKSRLSDFQQATG</sequence>
<dbReference type="PROSITE" id="PS51186">
    <property type="entry name" value="GNAT"/>
    <property type="match status" value="1"/>
</dbReference>